<dbReference type="InterPro" id="IPR013022">
    <property type="entry name" value="Xyl_isomerase-like_TIM-brl"/>
</dbReference>
<proteinExistence type="predicted"/>
<dbReference type="EMBL" id="UGYN01000002">
    <property type="protein sequence ID" value="SUI76143.1"/>
    <property type="molecule type" value="Genomic_DNA"/>
</dbReference>
<evidence type="ECO:0000313" key="2">
    <source>
        <dbReference type="EMBL" id="SUI76143.1"/>
    </source>
</evidence>
<dbReference type="Pfam" id="PF01261">
    <property type="entry name" value="AP_endonuc_2"/>
    <property type="match status" value="1"/>
</dbReference>
<reference evidence="2 3" key="1">
    <citation type="submission" date="2018-06" db="EMBL/GenBank/DDBJ databases">
        <authorList>
            <consortium name="Pathogen Informatics"/>
            <person name="Doyle S."/>
        </authorList>
    </citation>
    <scope>NUCLEOTIDE SEQUENCE [LARGE SCALE GENOMIC DNA]</scope>
    <source>
        <strain evidence="2 3">NCTC11544</strain>
    </source>
</reference>
<evidence type="ECO:0000259" key="1">
    <source>
        <dbReference type="Pfam" id="PF01261"/>
    </source>
</evidence>
<dbReference type="InterPro" id="IPR050312">
    <property type="entry name" value="IolE/XylAMocC-like"/>
</dbReference>
<dbReference type="Gene3D" id="3.20.20.150">
    <property type="entry name" value="Divalent-metal-dependent TIM barrel enzymes"/>
    <property type="match status" value="1"/>
</dbReference>
<dbReference type="PANTHER" id="PTHR12110:SF53">
    <property type="entry name" value="BLR5974 PROTEIN"/>
    <property type="match status" value="1"/>
</dbReference>
<feature type="domain" description="Xylose isomerase-like TIM barrel" evidence="1">
    <location>
        <begin position="94"/>
        <end position="234"/>
    </location>
</feature>
<name>A0A380A8A3_9GAMM</name>
<dbReference type="RefSeq" id="WP_115184036.1">
    <property type="nucleotide sequence ID" value="NZ_CAMIRW010000008.1"/>
</dbReference>
<organism evidence="2 3">
    <name type="scientific">Serratia quinivorans</name>
    <dbReference type="NCBI Taxonomy" id="137545"/>
    <lineage>
        <taxon>Bacteria</taxon>
        <taxon>Pseudomonadati</taxon>
        <taxon>Pseudomonadota</taxon>
        <taxon>Gammaproteobacteria</taxon>
        <taxon>Enterobacterales</taxon>
        <taxon>Yersiniaceae</taxon>
        <taxon>Serratia</taxon>
    </lineage>
</organism>
<dbReference type="Proteomes" id="UP000255529">
    <property type="component" value="Unassembled WGS sequence"/>
</dbReference>
<sequence>MDRLTAEKVLLRAQNLPLYLHAYAFHLNMRMEKILPEDLLTIAHQQQLRGVKVHVLDGESQALCHADDARLRNFGEQAQRYGLDIHIETSASDSQTIDQAVNIALKSGASSVRFYPRYQGALQQVLARIAEDIQYIKQRYQHSGLSFTLEQHEDLKSHELVSLVRAADFPQLSLLFDFANMINANEEPLTALAVMAEDITQVHIKDALIVREDQGMGHRACISGQGDLPFRELLLGLICLGEERPQVTAYGLEEEVDYYAPPFRFNGEGDNPHIPWREMSETALPEHGLEERLKKEVQDALNQIHHVRTITDSLIKQARELLTPA</sequence>
<gene>
    <name evidence="2" type="ORF">NCTC11544_03769</name>
</gene>
<dbReference type="AlphaFoldDB" id="A0A380A8A3"/>
<protein>
    <submittedName>
        <fullName evidence="2">Xylose isomerase-like TIM barrel</fullName>
    </submittedName>
</protein>
<dbReference type="GO" id="GO:0016853">
    <property type="term" value="F:isomerase activity"/>
    <property type="evidence" value="ECO:0007669"/>
    <property type="project" value="UniProtKB-KW"/>
</dbReference>
<keyword evidence="2" id="KW-0413">Isomerase</keyword>
<dbReference type="SUPFAM" id="SSF51658">
    <property type="entry name" value="Xylose isomerase-like"/>
    <property type="match status" value="1"/>
</dbReference>
<dbReference type="InterPro" id="IPR036237">
    <property type="entry name" value="Xyl_isomerase-like_sf"/>
</dbReference>
<dbReference type="PANTHER" id="PTHR12110">
    <property type="entry name" value="HYDROXYPYRUVATE ISOMERASE"/>
    <property type="match status" value="1"/>
</dbReference>
<evidence type="ECO:0000313" key="3">
    <source>
        <dbReference type="Proteomes" id="UP000255529"/>
    </source>
</evidence>
<accession>A0A380A8A3</accession>